<gene>
    <name evidence="2" type="ORF">RGR602_PA00007</name>
</gene>
<dbReference type="InterPro" id="IPR027417">
    <property type="entry name" value="P-loop_NTPase"/>
</dbReference>
<name>A0A0B4X5H1_9HYPH</name>
<reference evidence="2 3" key="1">
    <citation type="submission" date="2013-11" db="EMBL/GenBank/DDBJ databases">
        <title>Complete genome sequence of Rhizobium gallicum bv. gallicum R602.</title>
        <authorList>
            <person name="Bustos P."/>
            <person name="Santamaria R.I."/>
            <person name="Lozano L."/>
            <person name="Acosta J.L."/>
            <person name="Ormeno-Orrillo E."/>
            <person name="Rogel M.A."/>
            <person name="Romero D."/>
            <person name="Cevallos M.A."/>
            <person name="Martinez-Romero E."/>
            <person name="Gonzalez V."/>
        </authorList>
    </citation>
    <scope>NUCLEOTIDE SEQUENCE [LARGE SCALE GENOMIC DNA]</scope>
    <source>
        <strain evidence="2 3">R602</strain>
        <plasmid evidence="2 3">pRgalR602a</plasmid>
    </source>
</reference>
<dbReference type="GO" id="GO:0016887">
    <property type="term" value="F:ATP hydrolysis activity"/>
    <property type="evidence" value="ECO:0007669"/>
    <property type="project" value="InterPro"/>
</dbReference>
<dbReference type="Pfam" id="PF13304">
    <property type="entry name" value="AAA_21"/>
    <property type="match status" value="1"/>
</dbReference>
<dbReference type="EMBL" id="CP006878">
    <property type="protein sequence ID" value="AJD43354.1"/>
    <property type="molecule type" value="Genomic_DNA"/>
</dbReference>
<dbReference type="SUPFAM" id="SSF52540">
    <property type="entry name" value="P-loop containing nucleoside triphosphate hydrolases"/>
    <property type="match status" value="1"/>
</dbReference>
<evidence type="ECO:0000313" key="2">
    <source>
        <dbReference type="EMBL" id="AJD43354.1"/>
    </source>
</evidence>
<organism evidence="2 3">
    <name type="scientific">Rhizobium gallicum bv. gallicum R602sp</name>
    <dbReference type="NCBI Taxonomy" id="1041138"/>
    <lineage>
        <taxon>Bacteria</taxon>
        <taxon>Pseudomonadati</taxon>
        <taxon>Pseudomonadota</taxon>
        <taxon>Alphaproteobacteria</taxon>
        <taxon>Hyphomicrobiales</taxon>
        <taxon>Rhizobiaceae</taxon>
        <taxon>Rhizobium/Agrobacterium group</taxon>
        <taxon>Rhizobium</taxon>
    </lineage>
</organism>
<dbReference type="Proteomes" id="UP000031368">
    <property type="component" value="Plasmid pRgalR602a"/>
</dbReference>
<dbReference type="InterPro" id="IPR003959">
    <property type="entry name" value="ATPase_AAA_core"/>
</dbReference>
<evidence type="ECO:0000259" key="1">
    <source>
        <dbReference type="Pfam" id="PF13304"/>
    </source>
</evidence>
<geneLocation type="plasmid" evidence="2 3">
    <name>pRgalR602a</name>
</geneLocation>
<dbReference type="AlphaFoldDB" id="A0A0B4X5H1"/>
<keyword evidence="2" id="KW-0614">Plasmid</keyword>
<proteinExistence type="predicted"/>
<dbReference type="PANTHER" id="PTHR43581:SF4">
    <property type="entry name" value="ATP_GTP PHOSPHATASE"/>
    <property type="match status" value="1"/>
</dbReference>
<accession>A0A0B4X5H1</accession>
<dbReference type="HOGENOM" id="CLU_464360_0_0_5"/>
<dbReference type="PANTHER" id="PTHR43581">
    <property type="entry name" value="ATP/GTP PHOSPHATASE"/>
    <property type="match status" value="1"/>
</dbReference>
<protein>
    <submittedName>
        <fullName evidence="2">AAA domain-containing protein</fullName>
    </submittedName>
</protein>
<evidence type="ECO:0000313" key="3">
    <source>
        <dbReference type="Proteomes" id="UP000031368"/>
    </source>
</evidence>
<sequence>MIKQPRIRRIKISNFRGLASTDWIPGDRMNLLIGGGDSGKSTLLHAIALIFSPTNSAQVFETDYFNRSLDHGFEIEATVSLPPEVELANFQQTLWPWEWNGNSAILPDRERDDANSDPVCVFRVRGTADLELVWEVVQPNMEVVGLSTSLRRKVGVVRLANDDRNDRDLRLVPGSALDRLLSKGNLKSRISAQVGSVEVSNAFTGDETKALKNLDKILKNAGLPHNLDIGLTSSQGLSIGALVGLLAEKDGTLLPVASWGAGTRRMAALQVAGAIEAATRLTVIDEIERGLEPYRLRQLLDALGSDHQQCFLTTHSPIVIAAAKDAALWYMDGGGQIGRLHPDKIGRQQNRDPETFLSKVPIIAEGVTEVGFLRALFHTVFREREYVHGIRISDGGGNESMLGLLEALRSAGINGAGFCDDEGRFPERWRKLKDASGPKLFQWPAGCLEENVIAHVPDDKLLSLAYDPDGSGGDRLRTLADRLSLPGKEETEILAAAGSSAALRALIIAAATGDKRGAPDDRSAKEWSKHSQRWFKSIGGGAELCEKMIALGLWSKIEPDLLPFINAIRSAVGMSALAPGELRFDG</sequence>
<dbReference type="KEGG" id="rga:RGR602_PA00007"/>
<keyword evidence="3" id="KW-1185">Reference proteome</keyword>
<dbReference type="Gene3D" id="3.40.50.300">
    <property type="entry name" value="P-loop containing nucleotide triphosphate hydrolases"/>
    <property type="match status" value="2"/>
</dbReference>
<dbReference type="InterPro" id="IPR051396">
    <property type="entry name" value="Bact_Antivir_Def_Nuclease"/>
</dbReference>
<feature type="domain" description="ATPase AAA-type core" evidence="1">
    <location>
        <begin position="206"/>
        <end position="320"/>
    </location>
</feature>
<dbReference type="GO" id="GO:0005524">
    <property type="term" value="F:ATP binding"/>
    <property type="evidence" value="ECO:0007669"/>
    <property type="project" value="InterPro"/>
</dbReference>